<organism evidence="1 2">
    <name type="scientific">Streptomyces graminearus</name>
    <dbReference type="NCBI Taxonomy" id="284030"/>
    <lineage>
        <taxon>Bacteria</taxon>
        <taxon>Bacillati</taxon>
        <taxon>Actinomycetota</taxon>
        <taxon>Actinomycetes</taxon>
        <taxon>Kitasatosporales</taxon>
        <taxon>Streptomycetaceae</taxon>
        <taxon>Streptomyces</taxon>
    </lineage>
</organism>
<keyword evidence="2" id="KW-1185">Reference proteome</keyword>
<sequence>MREADLMPDAIVDLLRCTWDELLGEIYGAVTGGWLARHLEETEEPGCAKVFMSEASLAEAAHALAQATENTSGPIPASRDEWHCSNVHAALEAASDLVIQAQVAAGATRLDPVPRSTAAHALLAGGVFQLRQACSARGFWDYERNR</sequence>
<comment type="caution">
    <text evidence="1">The sequence shown here is derived from an EMBL/GenBank/DDBJ whole genome shotgun (WGS) entry which is preliminary data.</text>
</comment>
<name>A0ABN3MUH6_9ACTN</name>
<dbReference type="RefSeq" id="WP_346078255.1">
    <property type="nucleotide sequence ID" value="NZ_BAAATL010000039.1"/>
</dbReference>
<dbReference type="Proteomes" id="UP001501721">
    <property type="component" value="Unassembled WGS sequence"/>
</dbReference>
<dbReference type="EMBL" id="BAAATL010000039">
    <property type="protein sequence ID" value="GAA2507570.1"/>
    <property type="molecule type" value="Genomic_DNA"/>
</dbReference>
<accession>A0ABN3MUH6</accession>
<evidence type="ECO:0000313" key="1">
    <source>
        <dbReference type="EMBL" id="GAA2507570.1"/>
    </source>
</evidence>
<protein>
    <submittedName>
        <fullName evidence="1">Uncharacterized protein</fullName>
    </submittedName>
</protein>
<reference evidence="1 2" key="1">
    <citation type="journal article" date="2019" name="Int. J. Syst. Evol. Microbiol.">
        <title>The Global Catalogue of Microorganisms (GCM) 10K type strain sequencing project: providing services to taxonomists for standard genome sequencing and annotation.</title>
        <authorList>
            <consortium name="The Broad Institute Genomics Platform"/>
            <consortium name="The Broad Institute Genome Sequencing Center for Infectious Disease"/>
            <person name="Wu L."/>
            <person name="Ma J."/>
        </authorList>
    </citation>
    <scope>NUCLEOTIDE SEQUENCE [LARGE SCALE GENOMIC DNA]</scope>
    <source>
        <strain evidence="1 2">JCM 6923</strain>
    </source>
</reference>
<evidence type="ECO:0000313" key="2">
    <source>
        <dbReference type="Proteomes" id="UP001501721"/>
    </source>
</evidence>
<gene>
    <name evidence="1" type="ORF">GCM10010422_68420</name>
</gene>
<proteinExistence type="predicted"/>